<proteinExistence type="predicted"/>
<gene>
    <name evidence="2" type="ORF">SAMN04490248_11784</name>
</gene>
<dbReference type="Pfam" id="PF19865">
    <property type="entry name" value="DUF6338"/>
    <property type="match status" value="1"/>
</dbReference>
<feature type="transmembrane region" description="Helical" evidence="1">
    <location>
        <begin position="83"/>
        <end position="105"/>
    </location>
</feature>
<keyword evidence="1" id="KW-0812">Transmembrane</keyword>
<dbReference type="OrthoDB" id="7851202at2"/>
<reference evidence="2 3" key="1">
    <citation type="submission" date="2016-10" db="EMBL/GenBank/DDBJ databases">
        <authorList>
            <person name="de Groot N.N."/>
        </authorList>
    </citation>
    <scope>NUCLEOTIDE SEQUENCE [LARGE SCALE GENOMIC DNA]</scope>
    <source>
        <strain evidence="2 3">DSM 27842</strain>
    </source>
</reference>
<protein>
    <submittedName>
        <fullName evidence="2">Uncharacterized protein</fullName>
    </submittedName>
</protein>
<name>A0A1H8U0I8_9RHOB</name>
<dbReference type="RefSeq" id="WP_093119372.1">
    <property type="nucleotide sequence ID" value="NZ_FODS01000017.1"/>
</dbReference>
<keyword evidence="3" id="KW-1185">Reference proteome</keyword>
<dbReference type="EMBL" id="FODS01000017">
    <property type="protein sequence ID" value="SEO96566.1"/>
    <property type="molecule type" value="Genomic_DNA"/>
</dbReference>
<dbReference type="AlphaFoldDB" id="A0A1H8U0I8"/>
<evidence type="ECO:0000313" key="2">
    <source>
        <dbReference type="EMBL" id="SEO96566.1"/>
    </source>
</evidence>
<feature type="transmembrane region" description="Helical" evidence="1">
    <location>
        <begin position="12"/>
        <end position="30"/>
    </location>
</feature>
<sequence length="216" mass="24110">MQNLLSPDTFEFAARYLLAGYVVIIIRSRFILGVRPKSSELVVEAIVLSLVNQLFLIFVAPLFAYILLTLQNYGFTVSVPDKALLFLEVIVSPAAIGLLLGWNLSHGWNNAILRRLSMPIVHPVQRAHDYAFGNDRQPCLVIVTFEDGTVIRGYFGESSLAASDSNRSDIYLERLYNEDESGQWTKPQPGRSGLVSLSSVRSIEFLDDAGETNDKR</sequence>
<evidence type="ECO:0000256" key="1">
    <source>
        <dbReference type="SAM" id="Phobius"/>
    </source>
</evidence>
<keyword evidence="1" id="KW-0472">Membrane</keyword>
<keyword evidence="1" id="KW-1133">Transmembrane helix</keyword>
<feature type="transmembrane region" description="Helical" evidence="1">
    <location>
        <begin position="42"/>
        <end position="68"/>
    </location>
</feature>
<dbReference type="Proteomes" id="UP000198893">
    <property type="component" value="Unassembled WGS sequence"/>
</dbReference>
<evidence type="ECO:0000313" key="3">
    <source>
        <dbReference type="Proteomes" id="UP000198893"/>
    </source>
</evidence>
<dbReference type="InterPro" id="IPR045919">
    <property type="entry name" value="DUF6338"/>
</dbReference>
<accession>A0A1H8U0I8</accession>
<dbReference type="STRING" id="569882.SAMN04490248_11784"/>
<organism evidence="2 3">
    <name type="scientific">Salinihabitans flavidus</name>
    <dbReference type="NCBI Taxonomy" id="569882"/>
    <lineage>
        <taxon>Bacteria</taxon>
        <taxon>Pseudomonadati</taxon>
        <taxon>Pseudomonadota</taxon>
        <taxon>Alphaproteobacteria</taxon>
        <taxon>Rhodobacterales</taxon>
        <taxon>Roseobacteraceae</taxon>
        <taxon>Salinihabitans</taxon>
    </lineage>
</organism>